<gene>
    <name evidence="10" type="ORF">A8L45_10765</name>
</gene>
<evidence type="ECO:0000259" key="9">
    <source>
        <dbReference type="Pfam" id="PF12704"/>
    </source>
</evidence>
<evidence type="ECO:0000256" key="7">
    <source>
        <dbReference type="SAM" id="Phobius"/>
    </source>
</evidence>
<organism evidence="10 11">
    <name type="scientific">Veronia pacifica</name>
    <dbReference type="NCBI Taxonomy" id="1080227"/>
    <lineage>
        <taxon>Bacteria</taxon>
        <taxon>Pseudomonadati</taxon>
        <taxon>Pseudomonadota</taxon>
        <taxon>Gammaproteobacteria</taxon>
        <taxon>Vibrionales</taxon>
        <taxon>Vibrionaceae</taxon>
        <taxon>Veronia</taxon>
    </lineage>
</organism>
<feature type="transmembrane region" description="Helical" evidence="7">
    <location>
        <begin position="390"/>
        <end position="410"/>
    </location>
</feature>
<keyword evidence="4 7" id="KW-1133">Transmembrane helix</keyword>
<sequence>MMLPIRQIFQEMVAEKLRLSLTVLAVAWATMCIAVMLSVGEGLRHGVIKMTQSGSGNLILVNGGVASKTFGAFHAGKALRLKADDLPLMTALPGVDMAIPSASWPERPTVGDNVSWKKPLAVTQSYLDMTHLQLMPGGRWFNPYDRKDARKVIVLGYSTAAELFDAQSDSDDIFGEATLRSNPVGKTVKLGEEVFTVIGVMKKTSADIESGAVNYASFVPYGTWQRYYPNVSIDTINVLPQKGISRTQLTATIRTTLARKHGASIDDLSAIDVTDRLSEQKEMQSFLVGLQSFLGIIGFVTLAVAGVGIANVMYATVKRSTRDIGVRMAVGATPGAIRAHYLVQSLMTMSLGGGVGILVSYALVTGISAIDLSGNPMFDALGQPVPELSFLVVFIVIITLALIGVAAAWFPANRAASVTPLEALQSE</sequence>
<keyword evidence="5 7" id="KW-0472">Membrane</keyword>
<evidence type="ECO:0000256" key="4">
    <source>
        <dbReference type="ARBA" id="ARBA00022989"/>
    </source>
</evidence>
<dbReference type="Pfam" id="PF02687">
    <property type="entry name" value="FtsX"/>
    <property type="match status" value="1"/>
</dbReference>
<dbReference type="STRING" id="1080227.A8L45_10765"/>
<evidence type="ECO:0000313" key="10">
    <source>
        <dbReference type="EMBL" id="ODA33276.1"/>
    </source>
</evidence>
<dbReference type="OrthoDB" id="9770036at2"/>
<dbReference type="Pfam" id="PF12704">
    <property type="entry name" value="MacB_PCD"/>
    <property type="match status" value="1"/>
</dbReference>
<dbReference type="GO" id="GO:0005886">
    <property type="term" value="C:plasma membrane"/>
    <property type="evidence" value="ECO:0007669"/>
    <property type="project" value="UniProtKB-SubCell"/>
</dbReference>
<evidence type="ECO:0000256" key="1">
    <source>
        <dbReference type="ARBA" id="ARBA00004651"/>
    </source>
</evidence>
<dbReference type="InterPro" id="IPR050250">
    <property type="entry name" value="Macrolide_Exporter_MacB"/>
</dbReference>
<evidence type="ECO:0000313" key="11">
    <source>
        <dbReference type="Proteomes" id="UP000094936"/>
    </source>
</evidence>
<comment type="subcellular location">
    <subcellularLocation>
        <location evidence="1">Cell membrane</location>
        <topology evidence="1">Multi-pass membrane protein</topology>
    </subcellularLocation>
</comment>
<feature type="transmembrane region" description="Helical" evidence="7">
    <location>
        <begin position="21"/>
        <end position="40"/>
    </location>
</feature>
<dbReference type="PANTHER" id="PTHR30572">
    <property type="entry name" value="MEMBRANE COMPONENT OF TRANSPORTER-RELATED"/>
    <property type="match status" value="1"/>
</dbReference>
<dbReference type="InterPro" id="IPR025857">
    <property type="entry name" value="MacB_PCD"/>
</dbReference>
<keyword evidence="2" id="KW-1003">Cell membrane</keyword>
<evidence type="ECO:0000256" key="6">
    <source>
        <dbReference type="ARBA" id="ARBA00038076"/>
    </source>
</evidence>
<dbReference type="EMBL" id="LYBM01000017">
    <property type="protein sequence ID" value="ODA33276.1"/>
    <property type="molecule type" value="Genomic_DNA"/>
</dbReference>
<dbReference type="Proteomes" id="UP000094936">
    <property type="component" value="Unassembled WGS sequence"/>
</dbReference>
<dbReference type="GO" id="GO:0022857">
    <property type="term" value="F:transmembrane transporter activity"/>
    <property type="evidence" value="ECO:0007669"/>
    <property type="project" value="TreeGrafter"/>
</dbReference>
<reference evidence="10 11" key="1">
    <citation type="submission" date="2016-05" db="EMBL/GenBank/DDBJ databases">
        <title>Genomic Taxonomy of the Vibrionaceae.</title>
        <authorList>
            <person name="Gomez-Gil B."/>
            <person name="Enciso-Ibarra J."/>
        </authorList>
    </citation>
    <scope>NUCLEOTIDE SEQUENCE [LARGE SCALE GENOMIC DNA]</scope>
    <source>
        <strain evidence="10 11">CAIM 1920</strain>
    </source>
</reference>
<dbReference type="PANTHER" id="PTHR30572:SF4">
    <property type="entry name" value="ABC TRANSPORTER PERMEASE YTRF"/>
    <property type="match status" value="1"/>
</dbReference>
<evidence type="ECO:0000256" key="3">
    <source>
        <dbReference type="ARBA" id="ARBA00022692"/>
    </source>
</evidence>
<dbReference type="AlphaFoldDB" id="A0A1C3EJ58"/>
<evidence type="ECO:0000256" key="5">
    <source>
        <dbReference type="ARBA" id="ARBA00023136"/>
    </source>
</evidence>
<accession>A0A1C3EJ58</accession>
<evidence type="ECO:0000259" key="8">
    <source>
        <dbReference type="Pfam" id="PF02687"/>
    </source>
</evidence>
<evidence type="ECO:0000256" key="2">
    <source>
        <dbReference type="ARBA" id="ARBA00022475"/>
    </source>
</evidence>
<dbReference type="RefSeq" id="WP_068902082.1">
    <property type="nucleotide sequence ID" value="NZ_JBHUIF010000006.1"/>
</dbReference>
<keyword evidence="11" id="KW-1185">Reference proteome</keyword>
<feature type="domain" description="MacB-like periplasmic core" evidence="9">
    <location>
        <begin position="21"/>
        <end position="255"/>
    </location>
</feature>
<name>A0A1C3EJ58_9GAMM</name>
<protein>
    <submittedName>
        <fullName evidence="10">Peptide ABC transporter permease</fullName>
    </submittedName>
</protein>
<keyword evidence="3 7" id="KW-0812">Transmembrane</keyword>
<feature type="transmembrane region" description="Helical" evidence="7">
    <location>
        <begin position="293"/>
        <end position="317"/>
    </location>
</feature>
<comment type="caution">
    <text evidence="10">The sequence shown here is derived from an EMBL/GenBank/DDBJ whole genome shotgun (WGS) entry which is preliminary data.</text>
</comment>
<feature type="domain" description="ABC3 transporter permease C-terminal" evidence="8">
    <location>
        <begin position="296"/>
        <end position="419"/>
    </location>
</feature>
<dbReference type="InterPro" id="IPR003838">
    <property type="entry name" value="ABC3_permease_C"/>
</dbReference>
<comment type="similarity">
    <text evidence="6">Belongs to the ABC-4 integral membrane protein family.</text>
</comment>
<proteinExistence type="inferred from homology"/>
<feature type="transmembrane region" description="Helical" evidence="7">
    <location>
        <begin position="346"/>
        <end position="370"/>
    </location>
</feature>